<keyword evidence="7" id="KW-0915">Sodium</keyword>
<dbReference type="EMBL" id="CAJHJT010000056">
    <property type="protein sequence ID" value="CAD7014290.1"/>
    <property type="molecule type" value="Genomic_DNA"/>
</dbReference>
<protein>
    <submittedName>
        <fullName evidence="14">(Mediterranean fruit fly) hypothetical protein</fullName>
    </submittedName>
</protein>
<keyword evidence="6 13" id="KW-1133">Transmembrane helix</keyword>
<dbReference type="OrthoDB" id="6628406at2759"/>
<keyword evidence="8 12" id="KW-0406">Ion transport</keyword>
<dbReference type="GO" id="GO:0005272">
    <property type="term" value="F:sodium channel activity"/>
    <property type="evidence" value="ECO:0007669"/>
    <property type="project" value="UniProtKB-KW"/>
</dbReference>
<evidence type="ECO:0000256" key="12">
    <source>
        <dbReference type="RuleBase" id="RU000679"/>
    </source>
</evidence>
<dbReference type="Proteomes" id="UP000606786">
    <property type="component" value="Unassembled WGS sequence"/>
</dbReference>
<evidence type="ECO:0000256" key="4">
    <source>
        <dbReference type="ARBA" id="ARBA00022461"/>
    </source>
</evidence>
<keyword evidence="11 12" id="KW-0407">Ion channel</keyword>
<keyword evidence="15" id="KW-1185">Reference proteome</keyword>
<gene>
    <name evidence="14" type="ORF">CCAP1982_LOCUS22292</name>
</gene>
<evidence type="ECO:0000313" key="15">
    <source>
        <dbReference type="Proteomes" id="UP000606786"/>
    </source>
</evidence>
<keyword evidence="9 13" id="KW-0472">Membrane</keyword>
<keyword evidence="3 12" id="KW-0813">Transport</keyword>
<dbReference type="Pfam" id="PF00858">
    <property type="entry name" value="ASC"/>
    <property type="match status" value="1"/>
</dbReference>
<comment type="similarity">
    <text evidence="2 12">Belongs to the amiloride-sensitive sodium channel (TC 1.A.6) family.</text>
</comment>
<evidence type="ECO:0000256" key="5">
    <source>
        <dbReference type="ARBA" id="ARBA00022692"/>
    </source>
</evidence>
<sequence length="180" mass="20508">MPTTTVRGNRVGVDSGELRQLWLVEVITICRPQYSDYIDNTSSMLFEEPSLSKPDANQSSEATHRACGTIINSILTFQQYNGSSATMNCGTFVKRNFTETGIHGLPYLIRKDLHWTERLFWLGIVISATYYSIFICLDQMKRFRENPIVFAAELTWDKRISFMQASQCAVIIAMCWPKGS</sequence>
<name>A0A811VG66_CERCA</name>
<evidence type="ECO:0000313" key="14">
    <source>
        <dbReference type="EMBL" id="CAD7014290.1"/>
    </source>
</evidence>
<keyword evidence="10 12" id="KW-0739">Sodium transport</keyword>
<organism evidence="14 15">
    <name type="scientific">Ceratitis capitata</name>
    <name type="common">Mediterranean fruit fly</name>
    <name type="synonym">Tephritis capitata</name>
    <dbReference type="NCBI Taxonomy" id="7213"/>
    <lineage>
        <taxon>Eukaryota</taxon>
        <taxon>Metazoa</taxon>
        <taxon>Ecdysozoa</taxon>
        <taxon>Arthropoda</taxon>
        <taxon>Hexapoda</taxon>
        <taxon>Insecta</taxon>
        <taxon>Pterygota</taxon>
        <taxon>Neoptera</taxon>
        <taxon>Endopterygota</taxon>
        <taxon>Diptera</taxon>
        <taxon>Brachycera</taxon>
        <taxon>Muscomorpha</taxon>
        <taxon>Tephritoidea</taxon>
        <taxon>Tephritidae</taxon>
        <taxon>Ceratitis</taxon>
        <taxon>Ceratitis</taxon>
    </lineage>
</organism>
<reference evidence="14" key="1">
    <citation type="submission" date="2020-11" db="EMBL/GenBank/DDBJ databases">
        <authorList>
            <person name="Whitehead M."/>
        </authorList>
    </citation>
    <scope>NUCLEOTIDE SEQUENCE</scope>
    <source>
        <strain evidence="14">EGII</strain>
    </source>
</reference>
<dbReference type="GO" id="GO:0016020">
    <property type="term" value="C:membrane"/>
    <property type="evidence" value="ECO:0007669"/>
    <property type="project" value="UniProtKB-SubCell"/>
</dbReference>
<evidence type="ECO:0000256" key="3">
    <source>
        <dbReference type="ARBA" id="ARBA00022448"/>
    </source>
</evidence>
<keyword evidence="4 12" id="KW-0894">Sodium channel</keyword>
<dbReference type="AlphaFoldDB" id="A0A811VG66"/>
<dbReference type="InterPro" id="IPR001873">
    <property type="entry name" value="ENaC"/>
</dbReference>
<evidence type="ECO:0000256" key="13">
    <source>
        <dbReference type="SAM" id="Phobius"/>
    </source>
</evidence>
<evidence type="ECO:0000256" key="2">
    <source>
        <dbReference type="ARBA" id="ARBA00007193"/>
    </source>
</evidence>
<proteinExistence type="inferred from homology"/>
<evidence type="ECO:0000256" key="10">
    <source>
        <dbReference type="ARBA" id="ARBA00023201"/>
    </source>
</evidence>
<comment type="subcellular location">
    <subcellularLocation>
        <location evidence="1">Membrane</location>
        <topology evidence="1">Multi-pass membrane protein</topology>
    </subcellularLocation>
</comment>
<evidence type="ECO:0000256" key="8">
    <source>
        <dbReference type="ARBA" id="ARBA00023065"/>
    </source>
</evidence>
<evidence type="ECO:0000256" key="6">
    <source>
        <dbReference type="ARBA" id="ARBA00022989"/>
    </source>
</evidence>
<evidence type="ECO:0000256" key="9">
    <source>
        <dbReference type="ARBA" id="ARBA00023136"/>
    </source>
</evidence>
<feature type="transmembrane region" description="Helical" evidence="13">
    <location>
        <begin position="119"/>
        <end position="137"/>
    </location>
</feature>
<evidence type="ECO:0000256" key="7">
    <source>
        <dbReference type="ARBA" id="ARBA00023053"/>
    </source>
</evidence>
<comment type="caution">
    <text evidence="14">The sequence shown here is derived from an EMBL/GenBank/DDBJ whole genome shotgun (WGS) entry which is preliminary data.</text>
</comment>
<evidence type="ECO:0000256" key="1">
    <source>
        <dbReference type="ARBA" id="ARBA00004141"/>
    </source>
</evidence>
<keyword evidence="5 12" id="KW-0812">Transmembrane</keyword>
<accession>A0A811VG66</accession>
<evidence type="ECO:0000256" key="11">
    <source>
        <dbReference type="ARBA" id="ARBA00023303"/>
    </source>
</evidence>